<dbReference type="NCBIfam" id="TIGR00021">
    <property type="entry name" value="rpiA"/>
    <property type="match status" value="1"/>
</dbReference>
<dbReference type="AlphaFoldDB" id="A0A6C1B0N8"/>
<dbReference type="CDD" id="cd01398">
    <property type="entry name" value="RPI_A"/>
    <property type="match status" value="1"/>
</dbReference>
<dbReference type="Gene3D" id="3.30.70.260">
    <property type="match status" value="1"/>
</dbReference>
<gene>
    <name evidence="3 4" type="primary">rpiA</name>
    <name evidence="4" type="ORF">G3580_05695</name>
</gene>
<dbReference type="HAMAP" id="MF_00170">
    <property type="entry name" value="Rib_5P_isom_A"/>
    <property type="match status" value="1"/>
</dbReference>
<evidence type="ECO:0000256" key="3">
    <source>
        <dbReference type="HAMAP-Rule" id="MF_00170"/>
    </source>
</evidence>
<feature type="binding site" evidence="3">
    <location>
        <begin position="28"/>
        <end position="31"/>
    </location>
    <ligand>
        <name>substrate</name>
    </ligand>
</feature>
<evidence type="ECO:0000256" key="2">
    <source>
        <dbReference type="ARBA" id="ARBA00023235"/>
    </source>
</evidence>
<dbReference type="InterPro" id="IPR004788">
    <property type="entry name" value="Ribose5P_isomerase_type_A"/>
</dbReference>
<comment type="catalytic activity">
    <reaction evidence="1 3">
        <text>aldehydo-D-ribose 5-phosphate = D-ribulose 5-phosphate</text>
        <dbReference type="Rhea" id="RHEA:14657"/>
        <dbReference type="ChEBI" id="CHEBI:58121"/>
        <dbReference type="ChEBI" id="CHEBI:58273"/>
        <dbReference type="EC" id="5.3.1.6"/>
    </reaction>
</comment>
<keyword evidence="2 3" id="KW-0413">Isomerase</keyword>
<dbReference type="GO" id="GO:0006014">
    <property type="term" value="P:D-ribose metabolic process"/>
    <property type="evidence" value="ECO:0007669"/>
    <property type="project" value="TreeGrafter"/>
</dbReference>
<dbReference type="EC" id="5.3.1.6" evidence="3"/>
<dbReference type="InterPro" id="IPR020672">
    <property type="entry name" value="Ribose5P_isomerase_typA_subgr"/>
</dbReference>
<dbReference type="SUPFAM" id="SSF75445">
    <property type="entry name" value="D-ribose-5-phosphate isomerase (RpiA), lid domain"/>
    <property type="match status" value="1"/>
</dbReference>
<dbReference type="SUPFAM" id="SSF100950">
    <property type="entry name" value="NagB/RpiA/CoA transferase-like"/>
    <property type="match status" value="1"/>
</dbReference>
<evidence type="ECO:0000256" key="1">
    <source>
        <dbReference type="ARBA" id="ARBA00001713"/>
    </source>
</evidence>
<dbReference type="EMBL" id="CP048836">
    <property type="protein sequence ID" value="QID17181.1"/>
    <property type="molecule type" value="Genomic_DNA"/>
</dbReference>
<dbReference type="RefSeq" id="WP_173764346.1">
    <property type="nucleotide sequence ID" value="NZ_CP048836.1"/>
</dbReference>
<dbReference type="NCBIfam" id="NF001924">
    <property type="entry name" value="PRK00702.1"/>
    <property type="match status" value="1"/>
</dbReference>
<evidence type="ECO:0000313" key="4">
    <source>
        <dbReference type="EMBL" id="QID17181.1"/>
    </source>
</evidence>
<protein>
    <recommendedName>
        <fullName evidence="3">Ribose-5-phosphate isomerase A</fullName>
        <ecNumber evidence="3">5.3.1.6</ecNumber>
    </recommendedName>
    <alternativeName>
        <fullName evidence="3">Phosphoriboisomerase A</fullName>
        <shortName evidence="3">PRI</shortName>
    </alternativeName>
</protein>
<proteinExistence type="inferred from homology"/>
<feature type="binding site" evidence="3">
    <location>
        <begin position="94"/>
        <end position="97"/>
    </location>
    <ligand>
        <name>substrate</name>
    </ligand>
</feature>
<dbReference type="Gene3D" id="3.40.50.1360">
    <property type="match status" value="1"/>
</dbReference>
<comment type="pathway">
    <text evidence="3">Carbohydrate degradation; pentose phosphate pathway; D-ribose 5-phosphate from D-ribulose 5-phosphate (non-oxidative stage): step 1/1.</text>
</comment>
<sequence>MTQDEMKQAAAEAALAFVEEGSIVGVGTGSTANHFIDGLGRMKSRIRGAVASSEASAERLAGHGIELFDLNHVSEMPVYVDGADEIDASLAMIKGGGGALTREKIVAEVATRFVCICDETKQVEVLGHYPLPVEVIPMAQALVARELSALGGRPVPRAGFVTDNGNLILDVHGLEIRDPAGLETAINQIPGVVTNGLFARRGADVLLLATPNGVRKLTAA</sequence>
<feature type="active site" description="Proton acceptor" evidence="3">
    <location>
        <position position="103"/>
    </location>
</feature>
<dbReference type="GO" id="GO:0005829">
    <property type="term" value="C:cytosol"/>
    <property type="evidence" value="ECO:0007669"/>
    <property type="project" value="TreeGrafter"/>
</dbReference>
<dbReference type="PANTHER" id="PTHR11934:SF0">
    <property type="entry name" value="RIBOSE-5-PHOSPHATE ISOMERASE"/>
    <property type="match status" value="1"/>
</dbReference>
<comment type="subunit">
    <text evidence="3">Homodimer.</text>
</comment>
<feature type="binding site" evidence="3">
    <location>
        <position position="121"/>
    </location>
    <ligand>
        <name>substrate</name>
    </ligand>
</feature>
<keyword evidence="5" id="KW-1185">Reference proteome</keyword>
<dbReference type="FunFam" id="3.40.50.1360:FF:000001">
    <property type="entry name" value="Ribose-5-phosphate isomerase A"/>
    <property type="match status" value="1"/>
</dbReference>
<dbReference type="Pfam" id="PF06026">
    <property type="entry name" value="Rib_5-P_isom_A"/>
    <property type="match status" value="1"/>
</dbReference>
<comment type="function">
    <text evidence="3">Catalyzes the reversible conversion of ribose-5-phosphate to ribulose 5-phosphate.</text>
</comment>
<dbReference type="PANTHER" id="PTHR11934">
    <property type="entry name" value="RIBOSE-5-PHOSPHATE ISOMERASE"/>
    <property type="match status" value="1"/>
</dbReference>
<comment type="similarity">
    <text evidence="3">Belongs to the ribose 5-phosphate isomerase family.</text>
</comment>
<dbReference type="InterPro" id="IPR037171">
    <property type="entry name" value="NagB/RpiA_transferase-like"/>
</dbReference>
<name>A0A6C1B0N8_9RHOO</name>
<dbReference type="GO" id="GO:0004751">
    <property type="term" value="F:ribose-5-phosphate isomerase activity"/>
    <property type="evidence" value="ECO:0007669"/>
    <property type="project" value="UniProtKB-UniRule"/>
</dbReference>
<accession>A0A6C1B0N8</accession>
<evidence type="ECO:0000313" key="5">
    <source>
        <dbReference type="Proteomes" id="UP000501991"/>
    </source>
</evidence>
<dbReference type="KEGG" id="azq:G3580_05695"/>
<dbReference type="Proteomes" id="UP000501991">
    <property type="component" value="Chromosome"/>
</dbReference>
<feature type="binding site" evidence="3">
    <location>
        <begin position="81"/>
        <end position="84"/>
    </location>
    <ligand>
        <name>substrate</name>
    </ligand>
</feature>
<dbReference type="UniPathway" id="UPA00115">
    <property type="reaction ID" value="UER00412"/>
</dbReference>
<organism evidence="4 5">
    <name type="scientific">Nitrogeniibacter mangrovi</name>
    <dbReference type="NCBI Taxonomy" id="2016596"/>
    <lineage>
        <taxon>Bacteria</taxon>
        <taxon>Pseudomonadati</taxon>
        <taxon>Pseudomonadota</taxon>
        <taxon>Betaproteobacteria</taxon>
        <taxon>Rhodocyclales</taxon>
        <taxon>Zoogloeaceae</taxon>
        <taxon>Nitrogeniibacter</taxon>
    </lineage>
</organism>
<dbReference type="GO" id="GO:0009052">
    <property type="term" value="P:pentose-phosphate shunt, non-oxidative branch"/>
    <property type="evidence" value="ECO:0007669"/>
    <property type="project" value="UniProtKB-UniRule"/>
</dbReference>
<reference evidence="4 5" key="1">
    <citation type="submission" date="2020-02" db="EMBL/GenBank/DDBJ databases">
        <title>Nitrogenibacter mangrovi gen. nov., sp. nov. isolated from mangrove sediment, a denitrifying betaproteobacterium.</title>
        <authorList>
            <person name="Liao H."/>
            <person name="Tian Y."/>
        </authorList>
    </citation>
    <scope>NUCLEOTIDE SEQUENCE [LARGE SCALE GENOMIC DNA]</scope>
    <source>
        <strain evidence="4 5">M9-3-2</strain>
    </source>
</reference>